<dbReference type="PANTHER" id="PTHR18896:SF76">
    <property type="entry name" value="PHOSPHOLIPASE"/>
    <property type="match status" value="1"/>
</dbReference>
<dbReference type="SMART" id="SM00155">
    <property type="entry name" value="PLDc"/>
    <property type="match status" value="2"/>
</dbReference>
<evidence type="ECO:0000256" key="4">
    <source>
        <dbReference type="ARBA" id="ARBA00023098"/>
    </source>
</evidence>
<gene>
    <name evidence="6" type="ORF">DI536_28270</name>
</gene>
<dbReference type="Pfam" id="PF13091">
    <property type="entry name" value="PLDc_2"/>
    <property type="match status" value="1"/>
</dbReference>
<dbReference type="PROSITE" id="PS50035">
    <property type="entry name" value="PLD"/>
    <property type="match status" value="2"/>
</dbReference>
<evidence type="ECO:0000259" key="5">
    <source>
        <dbReference type="PROSITE" id="PS50035"/>
    </source>
</evidence>
<comment type="caution">
    <text evidence="6">The sequence shown here is derived from an EMBL/GenBank/DDBJ whole genome shotgun (WGS) entry which is preliminary data.</text>
</comment>
<dbReference type="AlphaFoldDB" id="A0A2W5SZG2"/>
<dbReference type="InterPro" id="IPR015679">
    <property type="entry name" value="PLipase_D_fam"/>
</dbReference>
<accession>A0A2W5SZG2</accession>
<dbReference type="PANTHER" id="PTHR18896">
    <property type="entry name" value="PHOSPHOLIPASE D"/>
    <property type="match status" value="1"/>
</dbReference>
<dbReference type="Proteomes" id="UP000249061">
    <property type="component" value="Unassembled WGS sequence"/>
</dbReference>
<evidence type="ECO:0000313" key="7">
    <source>
        <dbReference type="Proteomes" id="UP000249061"/>
    </source>
</evidence>
<protein>
    <submittedName>
        <fullName evidence="6">Phospholipase</fullName>
    </submittedName>
</protein>
<dbReference type="SUPFAM" id="SSF56024">
    <property type="entry name" value="Phospholipase D/nuclease"/>
    <property type="match status" value="2"/>
</dbReference>
<proteinExistence type="predicted"/>
<evidence type="ECO:0000256" key="1">
    <source>
        <dbReference type="ARBA" id="ARBA00000798"/>
    </source>
</evidence>
<evidence type="ECO:0000313" key="6">
    <source>
        <dbReference type="EMBL" id="PZR07157.1"/>
    </source>
</evidence>
<keyword evidence="3" id="KW-0378">Hydrolase</keyword>
<keyword evidence="4" id="KW-0443">Lipid metabolism</keyword>
<evidence type="ECO:0000256" key="3">
    <source>
        <dbReference type="ARBA" id="ARBA00022801"/>
    </source>
</evidence>
<dbReference type="InterPro" id="IPR001736">
    <property type="entry name" value="PLipase_D/transphosphatidylase"/>
</dbReference>
<dbReference type="Gene3D" id="3.30.870.10">
    <property type="entry name" value="Endonuclease Chain A"/>
    <property type="match status" value="2"/>
</dbReference>
<evidence type="ECO:0000256" key="2">
    <source>
        <dbReference type="ARBA" id="ARBA00022737"/>
    </source>
</evidence>
<dbReference type="CDD" id="cd09140">
    <property type="entry name" value="PLDc_vPLD1_2_like_bac_1"/>
    <property type="match status" value="1"/>
</dbReference>
<sequence length="492" mass="55996">MASFRTPPVDAMGVLIDGSNYYRELYRAMVRAEHSLVMSGWQFDTGVALLRGKDAAGAKTPVDFLHLLKHLIETRPSLRVWILAWDFHPLLAMEREWLQKLVFDWNIPDRLTFVYDSNHAPRGAHHQKFVTVDGELTFVGGMDVCEDRWDEPSHLMNNPLRLSRGEPHKPFHDVHCVMRGTEFAAAINELFIGRWDRAKGEPFDPDLLKPFGTFSTYEFENALPVPAKTVSIERTDPHRLPDNKDKPCMEILEMLVSGIESAEKLIYIETQYFSSHAIAEALERRMRDVNRPKLNIVLILNPEGESWREVLAMGLSQAQLIDRLRNVAKETQQNLGFYVTVPHCEPGEEPTRTTYIHSKVMVVDDRWLNIGSANLNNRGMGVDTELNVTVQGDEPELRAAIERVRVTLLAEHMGTEQVPPVEQLVPSLDALVNTTRLRFHPSPTEAEKTALSLVDPKLIPFDPDHVEPEEPDLLQTMGKALRQLFDQPRDNG</sequence>
<reference evidence="6 7" key="1">
    <citation type="submission" date="2017-08" db="EMBL/GenBank/DDBJ databases">
        <title>Infants hospitalized years apart are colonized by the same room-sourced microbial strains.</title>
        <authorList>
            <person name="Brooks B."/>
            <person name="Olm M.R."/>
            <person name="Firek B.A."/>
            <person name="Baker R."/>
            <person name="Thomas B.C."/>
            <person name="Morowitz M.J."/>
            <person name="Banfield J.F."/>
        </authorList>
    </citation>
    <scope>NUCLEOTIDE SEQUENCE [LARGE SCALE GENOMIC DNA]</scope>
    <source>
        <strain evidence="6">S2_003_000_R2_14</strain>
    </source>
</reference>
<dbReference type="GO" id="GO:0004630">
    <property type="term" value="F:phospholipase D activity"/>
    <property type="evidence" value="ECO:0007669"/>
    <property type="project" value="UniProtKB-EC"/>
</dbReference>
<organism evidence="6 7">
    <name type="scientific">Archangium gephyra</name>
    <dbReference type="NCBI Taxonomy" id="48"/>
    <lineage>
        <taxon>Bacteria</taxon>
        <taxon>Pseudomonadati</taxon>
        <taxon>Myxococcota</taxon>
        <taxon>Myxococcia</taxon>
        <taxon>Myxococcales</taxon>
        <taxon>Cystobacterineae</taxon>
        <taxon>Archangiaceae</taxon>
        <taxon>Archangium</taxon>
    </lineage>
</organism>
<keyword evidence="2" id="KW-0677">Repeat</keyword>
<dbReference type="EMBL" id="QFQP01000033">
    <property type="protein sequence ID" value="PZR07157.1"/>
    <property type="molecule type" value="Genomic_DNA"/>
</dbReference>
<dbReference type="InterPro" id="IPR025202">
    <property type="entry name" value="PLD-like_dom"/>
</dbReference>
<comment type="catalytic activity">
    <reaction evidence="1">
        <text>a 1,2-diacyl-sn-glycero-3-phosphocholine + H2O = a 1,2-diacyl-sn-glycero-3-phosphate + choline + H(+)</text>
        <dbReference type="Rhea" id="RHEA:14445"/>
        <dbReference type="ChEBI" id="CHEBI:15354"/>
        <dbReference type="ChEBI" id="CHEBI:15377"/>
        <dbReference type="ChEBI" id="CHEBI:15378"/>
        <dbReference type="ChEBI" id="CHEBI:57643"/>
        <dbReference type="ChEBI" id="CHEBI:58608"/>
        <dbReference type="EC" id="3.1.4.4"/>
    </reaction>
</comment>
<feature type="domain" description="PLD phosphodiesterase" evidence="5">
    <location>
        <begin position="352"/>
        <end position="379"/>
    </location>
</feature>
<dbReference type="GO" id="GO:0009395">
    <property type="term" value="P:phospholipid catabolic process"/>
    <property type="evidence" value="ECO:0007669"/>
    <property type="project" value="TreeGrafter"/>
</dbReference>
<dbReference type="Pfam" id="PF00614">
    <property type="entry name" value="PLDc"/>
    <property type="match status" value="1"/>
</dbReference>
<feature type="domain" description="PLD phosphodiesterase" evidence="5">
    <location>
        <begin position="121"/>
        <end position="148"/>
    </location>
</feature>
<name>A0A2W5SZG2_9BACT</name>